<name>A0AB36J7V9_9BACL</name>
<sequence length="65" mass="7470">MRTGLKKISKEHYKFLLSIHADVVLEAAIEKRLRRLIDQALDQGDEAAFRLYAAELARKMVADNQ</sequence>
<dbReference type="EMBL" id="MPTO01000039">
    <property type="protein sequence ID" value="OME11395.1"/>
    <property type="molecule type" value="Genomic_DNA"/>
</dbReference>
<accession>A0AB36J7V9</accession>
<gene>
    <name evidence="2" type="ORF">BSK47_28870</name>
</gene>
<evidence type="ECO:0000259" key="1">
    <source>
        <dbReference type="SMART" id="SM00914"/>
    </source>
</evidence>
<dbReference type="AlphaFoldDB" id="A0AB36J7V9"/>
<dbReference type="InterPro" id="IPR014957">
    <property type="entry name" value="IDEAL_dom"/>
</dbReference>
<dbReference type="Pfam" id="PF08858">
    <property type="entry name" value="IDEAL"/>
    <property type="match status" value="1"/>
</dbReference>
<proteinExistence type="predicted"/>
<feature type="domain" description="IDEAL" evidence="1">
    <location>
        <begin position="19"/>
        <end position="56"/>
    </location>
</feature>
<dbReference type="InterPro" id="IPR027393">
    <property type="entry name" value="Virus_scaffolding_prot_C"/>
</dbReference>
<evidence type="ECO:0000313" key="2">
    <source>
        <dbReference type="EMBL" id="OME11395.1"/>
    </source>
</evidence>
<dbReference type="Proteomes" id="UP000187323">
    <property type="component" value="Unassembled WGS sequence"/>
</dbReference>
<evidence type="ECO:0000313" key="3">
    <source>
        <dbReference type="Proteomes" id="UP000187323"/>
    </source>
</evidence>
<dbReference type="SMART" id="SM00914">
    <property type="entry name" value="IDEAL"/>
    <property type="match status" value="1"/>
</dbReference>
<protein>
    <recommendedName>
        <fullName evidence="1">IDEAL domain-containing protein</fullName>
    </recommendedName>
</protein>
<dbReference type="Gene3D" id="4.10.810.10">
    <property type="entry name" value="Virus Scaffolding Protein, Chain A"/>
    <property type="match status" value="1"/>
</dbReference>
<dbReference type="RefSeq" id="WP_076138559.1">
    <property type="nucleotide sequence ID" value="NZ_MPTO01000039.1"/>
</dbReference>
<comment type="caution">
    <text evidence="2">The sequence shown here is derived from an EMBL/GenBank/DDBJ whole genome shotgun (WGS) entry which is preliminary data.</text>
</comment>
<reference evidence="2 3" key="1">
    <citation type="submission" date="2016-10" db="EMBL/GenBank/DDBJ databases">
        <title>Paenibacillus species isolates.</title>
        <authorList>
            <person name="Beno S.M."/>
        </authorList>
    </citation>
    <scope>NUCLEOTIDE SEQUENCE [LARGE SCALE GENOMIC DNA]</scope>
    <source>
        <strain evidence="2 3">FSL H7-0918</strain>
    </source>
</reference>
<organism evidence="2 3">
    <name type="scientific">Paenibacillus odorifer</name>
    <dbReference type="NCBI Taxonomy" id="189426"/>
    <lineage>
        <taxon>Bacteria</taxon>
        <taxon>Bacillati</taxon>
        <taxon>Bacillota</taxon>
        <taxon>Bacilli</taxon>
        <taxon>Bacillales</taxon>
        <taxon>Paenibacillaceae</taxon>
        <taxon>Paenibacillus</taxon>
    </lineage>
</organism>